<evidence type="ECO:0000256" key="1">
    <source>
        <dbReference type="SAM" id="Phobius"/>
    </source>
</evidence>
<feature type="transmembrane region" description="Helical" evidence="1">
    <location>
        <begin position="43"/>
        <end position="62"/>
    </location>
</feature>
<evidence type="ECO:0000313" key="2">
    <source>
        <dbReference type="EMBL" id="CAK0860664.1"/>
    </source>
</evidence>
<keyword evidence="1" id="KW-1133">Transmembrane helix</keyword>
<name>A0ABN9UQK8_9DINO</name>
<evidence type="ECO:0000313" key="3">
    <source>
        <dbReference type="Proteomes" id="UP001189429"/>
    </source>
</evidence>
<dbReference type="EMBL" id="CAUYUJ010015999">
    <property type="protein sequence ID" value="CAK0860664.1"/>
    <property type="molecule type" value="Genomic_DNA"/>
</dbReference>
<reference evidence="2" key="1">
    <citation type="submission" date="2023-10" db="EMBL/GenBank/DDBJ databases">
        <authorList>
            <person name="Chen Y."/>
            <person name="Shah S."/>
            <person name="Dougan E. K."/>
            <person name="Thang M."/>
            <person name="Chan C."/>
        </authorList>
    </citation>
    <scope>NUCLEOTIDE SEQUENCE [LARGE SCALE GENOMIC DNA]</scope>
</reference>
<keyword evidence="1" id="KW-0472">Membrane</keyword>
<proteinExistence type="predicted"/>
<accession>A0ABN9UQK8</accession>
<feature type="non-terminal residue" evidence="2">
    <location>
        <position position="1"/>
    </location>
</feature>
<organism evidence="2 3">
    <name type="scientific">Prorocentrum cordatum</name>
    <dbReference type="NCBI Taxonomy" id="2364126"/>
    <lineage>
        <taxon>Eukaryota</taxon>
        <taxon>Sar</taxon>
        <taxon>Alveolata</taxon>
        <taxon>Dinophyceae</taxon>
        <taxon>Prorocentrales</taxon>
        <taxon>Prorocentraceae</taxon>
        <taxon>Prorocentrum</taxon>
    </lineage>
</organism>
<comment type="caution">
    <text evidence="2">The sequence shown here is derived from an EMBL/GenBank/DDBJ whole genome shotgun (WGS) entry which is preliminary data.</text>
</comment>
<sequence length="237" mass="25604">LFWPPHAIGNGTAPAEEPAVLHFLEDVFGVRLHKARREIPTTLVGSVVLPAVAALATVALVLRRAAPSKYAELQGRLQAASRGAALQPLRRGCAALGRRLNLTADRLPILCVSYDLFLGLGYNQLAEDFQSATSALGVSLLKATLYSLRHGGASHDRSTGARGLGGVQQRGGWKAFKSVLRYEKHGRLSLELRKLSDQQREALRAAGGDYVGVFNRSLVAPHIRQERASKSSRDVGR</sequence>
<dbReference type="Proteomes" id="UP001189429">
    <property type="component" value="Unassembled WGS sequence"/>
</dbReference>
<keyword evidence="3" id="KW-1185">Reference proteome</keyword>
<gene>
    <name evidence="2" type="ORF">PCOR1329_LOCUS49560</name>
</gene>
<protein>
    <submittedName>
        <fullName evidence="2">Uncharacterized protein</fullName>
    </submittedName>
</protein>
<keyword evidence="1" id="KW-0812">Transmembrane</keyword>